<dbReference type="KEGG" id="saq:Sare_0498"/>
<feature type="region of interest" description="Disordered" evidence="1">
    <location>
        <begin position="1"/>
        <end position="20"/>
    </location>
</feature>
<organism evidence="2">
    <name type="scientific">Salinispora arenicola (strain CNS-205)</name>
    <dbReference type="NCBI Taxonomy" id="391037"/>
    <lineage>
        <taxon>Bacteria</taxon>
        <taxon>Bacillati</taxon>
        <taxon>Actinomycetota</taxon>
        <taxon>Actinomycetes</taxon>
        <taxon>Micromonosporales</taxon>
        <taxon>Micromonosporaceae</taxon>
        <taxon>Salinispora</taxon>
    </lineage>
</organism>
<protein>
    <submittedName>
        <fullName evidence="2">Uncharacterized protein</fullName>
    </submittedName>
</protein>
<accession>A8M0A6</accession>
<gene>
    <name evidence="2" type="ordered locus">Sare_0498</name>
</gene>
<sequence length="61" mass="6263">MKAVVTAEPDGTREVHDVSPPGLVSGQVRITVPAGVYPVVEVVDRAADAPVSCPAVPGGRW</sequence>
<name>A8M0A6_SALAI</name>
<dbReference type="EMBL" id="CP000850">
    <property type="protein sequence ID" value="ABV96427.1"/>
    <property type="molecule type" value="Genomic_DNA"/>
</dbReference>
<reference evidence="2" key="1">
    <citation type="submission" date="2007-10" db="EMBL/GenBank/DDBJ databases">
        <title>Complete sequence of Salinispora arenicola CNS-205.</title>
        <authorList>
            <consortium name="US DOE Joint Genome Institute"/>
            <person name="Copeland A."/>
            <person name="Lucas S."/>
            <person name="Lapidus A."/>
            <person name="Barry K."/>
            <person name="Glavina del Rio T."/>
            <person name="Dalin E."/>
            <person name="Tice H."/>
            <person name="Pitluck S."/>
            <person name="Foster B."/>
            <person name="Schmutz J."/>
            <person name="Larimer F."/>
            <person name="Land M."/>
            <person name="Hauser L."/>
            <person name="Kyrpides N."/>
            <person name="Ivanova N."/>
            <person name="Jensen P.R."/>
            <person name="Moore B.S."/>
            <person name="Penn K."/>
            <person name="Jenkins C."/>
            <person name="Udwary D."/>
            <person name="Xiang L."/>
            <person name="Gontang E."/>
            <person name="Richardson P."/>
        </authorList>
    </citation>
    <scope>NUCLEOTIDE SEQUENCE [LARGE SCALE GENOMIC DNA]</scope>
    <source>
        <strain evidence="2">CNS-205</strain>
    </source>
</reference>
<evidence type="ECO:0000256" key="1">
    <source>
        <dbReference type="SAM" id="MobiDB-lite"/>
    </source>
</evidence>
<dbReference type="STRING" id="391037.Sare_0498"/>
<evidence type="ECO:0000313" key="2">
    <source>
        <dbReference type="EMBL" id="ABV96427.1"/>
    </source>
</evidence>
<dbReference type="HOGENOM" id="CLU_2920003_0_0_11"/>
<proteinExistence type="predicted"/>
<dbReference type="PATRIC" id="fig|391037.6.peg.508"/>
<dbReference type="OrthoDB" id="9962533at2"/>
<dbReference type="AlphaFoldDB" id="A8M0A6"/>